<dbReference type="EMBL" id="BAABDO010000018">
    <property type="protein sequence ID" value="GAA4135483.1"/>
    <property type="molecule type" value="Genomic_DNA"/>
</dbReference>
<dbReference type="CDD" id="cd12156">
    <property type="entry name" value="HPPR"/>
    <property type="match status" value="1"/>
</dbReference>
<dbReference type="SUPFAM" id="SSF52283">
    <property type="entry name" value="Formate/glycerate dehydrogenase catalytic domain-like"/>
    <property type="match status" value="1"/>
</dbReference>
<keyword evidence="8" id="KW-1185">Reference proteome</keyword>
<dbReference type="Gene3D" id="3.40.50.720">
    <property type="entry name" value="NAD(P)-binding Rossmann-like Domain"/>
    <property type="match status" value="2"/>
</dbReference>
<name>A0ABP7YFH0_9ACTN</name>
<evidence type="ECO:0000259" key="6">
    <source>
        <dbReference type="Pfam" id="PF02826"/>
    </source>
</evidence>
<dbReference type="PANTHER" id="PTHR10996">
    <property type="entry name" value="2-HYDROXYACID DEHYDROGENASE-RELATED"/>
    <property type="match status" value="1"/>
</dbReference>
<sequence length="327" mass="34900">MWVVQINRDEAGRGVTLNRVLQIGPLPPSLERDMREHYDVVQLNDVPDGHLDEHGAGFTAAVANSRIGVDRALMERLPSLRVIVNFGVGYDAIDVEAAKERGIAVANTPDVLNDCVADTAVGGLIDVMRRLSAADRFVRRGDWARGPFPLATKVSGKKIGILGLGRIGRAVARRLEGFGVEIAYHSRSRVDGVPYERMDSPEKLAAWCDALIVATSGGAGTRGLVSAAVLEALGPDGYLVNISRGSVVDEPALVAALTGGRIAGAALDVFAHEPDVPAELLTLDSVVLLPHIGSATHETRRAMSDLAFRNLRTFLEQGTLITPVPEI</sequence>
<evidence type="ECO:0000256" key="4">
    <source>
        <dbReference type="RuleBase" id="RU003719"/>
    </source>
</evidence>
<feature type="domain" description="D-isomer specific 2-hydroxyacid dehydrogenase catalytic" evidence="5">
    <location>
        <begin position="34"/>
        <end position="324"/>
    </location>
</feature>
<dbReference type="InterPro" id="IPR006139">
    <property type="entry name" value="D-isomer_2_OHA_DH_cat_dom"/>
</dbReference>
<evidence type="ECO:0000259" key="5">
    <source>
        <dbReference type="Pfam" id="PF00389"/>
    </source>
</evidence>
<dbReference type="Pfam" id="PF02826">
    <property type="entry name" value="2-Hacid_dh_C"/>
    <property type="match status" value="1"/>
</dbReference>
<evidence type="ECO:0000313" key="7">
    <source>
        <dbReference type="EMBL" id="GAA4135483.1"/>
    </source>
</evidence>
<gene>
    <name evidence="7" type="ORF">GCM10022416_18090</name>
</gene>
<comment type="caution">
    <text evidence="7">The sequence shown here is derived from an EMBL/GenBank/DDBJ whole genome shotgun (WGS) entry which is preliminary data.</text>
</comment>
<dbReference type="PANTHER" id="PTHR10996:SF178">
    <property type="entry name" value="2-HYDROXYACID DEHYDROGENASE YGL185C-RELATED"/>
    <property type="match status" value="1"/>
</dbReference>
<dbReference type="Proteomes" id="UP001500266">
    <property type="component" value="Unassembled WGS sequence"/>
</dbReference>
<protein>
    <submittedName>
        <fullName evidence="7">2-hydroxyacid dehydrogenase</fullName>
    </submittedName>
</protein>
<feature type="domain" description="D-isomer specific 2-hydroxyacid dehydrogenase NAD-binding" evidence="6">
    <location>
        <begin position="123"/>
        <end position="293"/>
    </location>
</feature>
<evidence type="ECO:0000256" key="3">
    <source>
        <dbReference type="ARBA" id="ARBA00023027"/>
    </source>
</evidence>
<organism evidence="7 8">
    <name type="scientific">Actinomadura keratinilytica</name>
    <dbReference type="NCBI Taxonomy" id="547461"/>
    <lineage>
        <taxon>Bacteria</taxon>
        <taxon>Bacillati</taxon>
        <taxon>Actinomycetota</taxon>
        <taxon>Actinomycetes</taxon>
        <taxon>Streptosporangiales</taxon>
        <taxon>Thermomonosporaceae</taxon>
        <taxon>Actinomadura</taxon>
    </lineage>
</organism>
<keyword evidence="2 4" id="KW-0560">Oxidoreductase</keyword>
<keyword evidence="3" id="KW-0520">NAD</keyword>
<evidence type="ECO:0000256" key="1">
    <source>
        <dbReference type="ARBA" id="ARBA00005854"/>
    </source>
</evidence>
<proteinExistence type="inferred from homology"/>
<evidence type="ECO:0000313" key="8">
    <source>
        <dbReference type="Proteomes" id="UP001500266"/>
    </source>
</evidence>
<dbReference type="InterPro" id="IPR036291">
    <property type="entry name" value="NAD(P)-bd_dom_sf"/>
</dbReference>
<dbReference type="Pfam" id="PF00389">
    <property type="entry name" value="2-Hacid_dh"/>
    <property type="match status" value="1"/>
</dbReference>
<dbReference type="InterPro" id="IPR006140">
    <property type="entry name" value="D-isomer_DH_NAD-bd"/>
</dbReference>
<accession>A0ABP7YFH0</accession>
<reference evidence="8" key="1">
    <citation type="journal article" date="2019" name="Int. J. Syst. Evol. Microbiol.">
        <title>The Global Catalogue of Microorganisms (GCM) 10K type strain sequencing project: providing services to taxonomists for standard genome sequencing and annotation.</title>
        <authorList>
            <consortium name="The Broad Institute Genomics Platform"/>
            <consortium name="The Broad Institute Genome Sequencing Center for Infectious Disease"/>
            <person name="Wu L."/>
            <person name="Ma J."/>
        </authorList>
    </citation>
    <scope>NUCLEOTIDE SEQUENCE [LARGE SCALE GENOMIC DNA]</scope>
    <source>
        <strain evidence="8">JCM 17316</strain>
    </source>
</reference>
<comment type="similarity">
    <text evidence="1 4">Belongs to the D-isomer specific 2-hydroxyacid dehydrogenase family.</text>
</comment>
<dbReference type="SUPFAM" id="SSF51735">
    <property type="entry name" value="NAD(P)-binding Rossmann-fold domains"/>
    <property type="match status" value="1"/>
</dbReference>
<evidence type="ECO:0000256" key="2">
    <source>
        <dbReference type="ARBA" id="ARBA00023002"/>
    </source>
</evidence>
<dbReference type="InterPro" id="IPR050223">
    <property type="entry name" value="D-isomer_2-hydroxyacid_DH"/>
</dbReference>